<reference evidence="2" key="1">
    <citation type="submission" date="2020-06" db="EMBL/GenBank/DDBJ databases">
        <title>WGS assembly of Ceratodon purpureus strain R40.</title>
        <authorList>
            <person name="Carey S.B."/>
            <person name="Jenkins J."/>
            <person name="Shu S."/>
            <person name="Lovell J.T."/>
            <person name="Sreedasyam A."/>
            <person name="Maumus F."/>
            <person name="Tiley G.P."/>
            <person name="Fernandez-Pozo N."/>
            <person name="Barry K."/>
            <person name="Chen C."/>
            <person name="Wang M."/>
            <person name="Lipzen A."/>
            <person name="Daum C."/>
            <person name="Saski C.A."/>
            <person name="Payton A.C."/>
            <person name="Mcbreen J.C."/>
            <person name="Conrad R.E."/>
            <person name="Kollar L.M."/>
            <person name="Olsson S."/>
            <person name="Huttunen S."/>
            <person name="Landis J.B."/>
            <person name="Wickett N.J."/>
            <person name="Johnson M.G."/>
            <person name="Rensing S.A."/>
            <person name="Grimwood J."/>
            <person name="Schmutz J."/>
            <person name="Mcdaniel S.F."/>
        </authorList>
    </citation>
    <scope>NUCLEOTIDE SEQUENCE</scope>
    <source>
        <strain evidence="2">R40</strain>
    </source>
</reference>
<keyword evidence="3" id="KW-1185">Reference proteome</keyword>
<feature type="region of interest" description="Disordered" evidence="1">
    <location>
        <begin position="139"/>
        <end position="205"/>
    </location>
</feature>
<dbReference type="EMBL" id="CM026433">
    <property type="protein sequence ID" value="KAG0554224.1"/>
    <property type="molecule type" value="Genomic_DNA"/>
</dbReference>
<evidence type="ECO:0000256" key="1">
    <source>
        <dbReference type="SAM" id="MobiDB-lite"/>
    </source>
</evidence>
<organism evidence="2 3">
    <name type="scientific">Ceratodon purpureus</name>
    <name type="common">Fire moss</name>
    <name type="synonym">Dicranum purpureum</name>
    <dbReference type="NCBI Taxonomy" id="3225"/>
    <lineage>
        <taxon>Eukaryota</taxon>
        <taxon>Viridiplantae</taxon>
        <taxon>Streptophyta</taxon>
        <taxon>Embryophyta</taxon>
        <taxon>Bryophyta</taxon>
        <taxon>Bryophytina</taxon>
        <taxon>Bryopsida</taxon>
        <taxon>Dicranidae</taxon>
        <taxon>Pseudoditrichales</taxon>
        <taxon>Ditrichaceae</taxon>
        <taxon>Ceratodon</taxon>
    </lineage>
</organism>
<feature type="compositionally biased region" description="Basic and acidic residues" evidence="1">
    <location>
        <begin position="139"/>
        <end position="193"/>
    </location>
</feature>
<sequence>MAAKKSHFVNLSARNLIFVDQIFVRAIEVNCTHKVDVYPHANDRYYLIRGLKDPEDRKRNDKAWYAPELFSGIKRIVIRTGGDGELTYEEYPRKTMLQKVKDQKFGLQKLKDQKFGLQKLKEKFGPQKLKEKVEKVRTAEVEGEGRGDGRTAEVEGEGRGDGRTAEVEGGGREGKDRRKDKGEGRTAEVEEVAKTCAFEGSTSES</sequence>
<proteinExistence type="predicted"/>
<accession>A0A8T0G6Z6</accession>
<protein>
    <submittedName>
        <fullName evidence="2">Uncharacterized protein</fullName>
    </submittedName>
</protein>
<evidence type="ECO:0000313" key="2">
    <source>
        <dbReference type="EMBL" id="KAG0554224.1"/>
    </source>
</evidence>
<evidence type="ECO:0000313" key="3">
    <source>
        <dbReference type="Proteomes" id="UP000822688"/>
    </source>
</evidence>
<name>A0A8T0G6Z6_CERPU</name>
<comment type="caution">
    <text evidence="2">The sequence shown here is derived from an EMBL/GenBank/DDBJ whole genome shotgun (WGS) entry which is preliminary data.</text>
</comment>
<dbReference type="Proteomes" id="UP000822688">
    <property type="component" value="Chromosome 12"/>
</dbReference>
<dbReference type="AlphaFoldDB" id="A0A8T0G6Z6"/>
<gene>
    <name evidence="2" type="ORF">KC19_12G074200</name>
</gene>